<accession>A0ABX2U694</accession>
<feature type="domain" description="DUF4124" evidence="3">
    <location>
        <begin position="19"/>
        <end position="66"/>
    </location>
</feature>
<evidence type="ECO:0000313" key="5">
    <source>
        <dbReference type="Proteomes" id="UP000185657"/>
    </source>
</evidence>
<feature type="chain" id="PRO_5046954865" description="DUF4124 domain-containing protein" evidence="2">
    <location>
        <begin position="31"/>
        <end position="194"/>
    </location>
</feature>
<dbReference type="Proteomes" id="UP000185657">
    <property type="component" value="Unassembled WGS sequence"/>
</dbReference>
<dbReference type="PROSITE" id="PS51257">
    <property type="entry name" value="PROKAR_LIPOPROTEIN"/>
    <property type="match status" value="1"/>
</dbReference>
<proteinExistence type="predicted"/>
<name>A0ABX2U694_9BURK</name>
<reference evidence="4 5" key="1">
    <citation type="submission" date="2016-02" db="EMBL/GenBank/DDBJ databases">
        <title>Draft genome sequence of Hydrogenophaga sp. LPB0072.</title>
        <authorList>
            <person name="Shin S.-K."/>
            <person name="Yi H."/>
        </authorList>
    </citation>
    <scope>NUCLEOTIDE SEQUENCE [LARGE SCALE GENOMIC DNA]</scope>
    <source>
        <strain evidence="4 5">LPB0072</strain>
    </source>
</reference>
<sequence length="194" mass="20883">MKASIQSPQNQMRYLAVVLVSALACGSAFAQWQWIDASGRKVYSDTAPPRSIPDKSILKRPGAPSPLVSQESATQAEPVPAANPVPVAQPSGVDPKLEAKRKEAEKEEAAKRQAETDKRNQARLENCERAKRSLATLKSGIRIRTTNAKGESVYIDDAARAVETKRIESIVQSDCGLAPVRPVAPVQSGSRSVP</sequence>
<feature type="region of interest" description="Disordered" evidence="1">
    <location>
        <begin position="42"/>
        <end position="126"/>
    </location>
</feature>
<evidence type="ECO:0000313" key="4">
    <source>
        <dbReference type="EMBL" id="OAD41721.1"/>
    </source>
</evidence>
<organism evidence="4 5">
    <name type="scientific">Hydrogenophaga crassostreae</name>
    <dbReference type="NCBI Taxonomy" id="1763535"/>
    <lineage>
        <taxon>Bacteria</taxon>
        <taxon>Pseudomonadati</taxon>
        <taxon>Pseudomonadota</taxon>
        <taxon>Betaproteobacteria</taxon>
        <taxon>Burkholderiales</taxon>
        <taxon>Comamonadaceae</taxon>
        <taxon>Hydrogenophaga</taxon>
    </lineage>
</organism>
<feature type="signal peptide" evidence="2">
    <location>
        <begin position="1"/>
        <end position="30"/>
    </location>
</feature>
<feature type="compositionally biased region" description="Low complexity" evidence="1">
    <location>
        <begin position="78"/>
        <end position="90"/>
    </location>
</feature>
<gene>
    <name evidence="4" type="ORF">LPB72_10415</name>
</gene>
<keyword evidence="5" id="KW-1185">Reference proteome</keyword>
<comment type="caution">
    <text evidence="4">The sequence shown here is derived from an EMBL/GenBank/DDBJ whole genome shotgun (WGS) entry which is preliminary data.</text>
</comment>
<feature type="compositionally biased region" description="Basic and acidic residues" evidence="1">
    <location>
        <begin position="95"/>
        <end position="126"/>
    </location>
</feature>
<dbReference type="Pfam" id="PF13511">
    <property type="entry name" value="DUF4124"/>
    <property type="match status" value="1"/>
</dbReference>
<evidence type="ECO:0000259" key="3">
    <source>
        <dbReference type="Pfam" id="PF13511"/>
    </source>
</evidence>
<evidence type="ECO:0000256" key="2">
    <source>
        <dbReference type="SAM" id="SignalP"/>
    </source>
</evidence>
<dbReference type="InterPro" id="IPR025392">
    <property type="entry name" value="DUF4124"/>
</dbReference>
<protein>
    <recommendedName>
        <fullName evidence="3">DUF4124 domain-containing protein</fullName>
    </recommendedName>
</protein>
<keyword evidence="2" id="KW-0732">Signal</keyword>
<evidence type="ECO:0000256" key="1">
    <source>
        <dbReference type="SAM" id="MobiDB-lite"/>
    </source>
</evidence>
<dbReference type="EMBL" id="LVWD01000013">
    <property type="protein sequence ID" value="OAD41721.1"/>
    <property type="molecule type" value="Genomic_DNA"/>
</dbReference>